<comment type="caution">
    <text evidence="1">The sequence shown here is derived from an EMBL/GenBank/DDBJ whole genome shotgun (WGS) entry which is preliminary data.</text>
</comment>
<name>A0ABP7LCJ4_9SPHN</name>
<dbReference type="EMBL" id="BAABBM010000001">
    <property type="protein sequence ID" value="GAA3896354.1"/>
    <property type="molecule type" value="Genomic_DNA"/>
</dbReference>
<dbReference type="RefSeq" id="WP_344698971.1">
    <property type="nucleotide sequence ID" value="NZ_BAABBM010000001.1"/>
</dbReference>
<accession>A0ABP7LCJ4</accession>
<keyword evidence="2" id="KW-1185">Reference proteome</keyword>
<dbReference type="SUPFAM" id="SSF109709">
    <property type="entry name" value="KorB DNA-binding domain-like"/>
    <property type="match status" value="1"/>
</dbReference>
<protein>
    <submittedName>
        <fullName evidence="1">Uncharacterized protein</fullName>
    </submittedName>
</protein>
<reference evidence="2" key="1">
    <citation type="journal article" date="2019" name="Int. J. Syst. Evol. Microbiol.">
        <title>The Global Catalogue of Microorganisms (GCM) 10K type strain sequencing project: providing services to taxonomists for standard genome sequencing and annotation.</title>
        <authorList>
            <consortium name="The Broad Institute Genomics Platform"/>
            <consortium name="The Broad Institute Genome Sequencing Center for Infectious Disease"/>
            <person name="Wu L."/>
            <person name="Ma J."/>
        </authorList>
    </citation>
    <scope>NUCLEOTIDE SEQUENCE [LARGE SCALE GENOMIC DNA]</scope>
    <source>
        <strain evidence="2">JCM 17543</strain>
    </source>
</reference>
<sequence>MRALPDGWRLPAREIEPLVRTRLLGLLKDPVELLAQVTNDMPSPAELNLLAERSKEAASALTGPRAQAANRLRGLISEVRLGQEQVSIQLNPTELEKLLGIQIARVLIKVDIAGRLKRSGHVTRLIQRDGSAASATVDRTLVKAIVQARNWWRELQADTALTIEDLAQREGLTAAYVVRIVRLAFLSPAMLKSVIEGTLPTHLTVKRLTAPDAVPARWERQFV</sequence>
<dbReference type="Proteomes" id="UP001500827">
    <property type="component" value="Unassembled WGS sequence"/>
</dbReference>
<evidence type="ECO:0000313" key="2">
    <source>
        <dbReference type="Proteomes" id="UP001500827"/>
    </source>
</evidence>
<proteinExistence type="predicted"/>
<gene>
    <name evidence="1" type="ORF">GCM10022276_14180</name>
</gene>
<organism evidence="1 2">
    <name type="scientific">Sphingomonas limnosediminicola</name>
    <dbReference type="NCBI Taxonomy" id="940133"/>
    <lineage>
        <taxon>Bacteria</taxon>
        <taxon>Pseudomonadati</taxon>
        <taxon>Pseudomonadota</taxon>
        <taxon>Alphaproteobacteria</taxon>
        <taxon>Sphingomonadales</taxon>
        <taxon>Sphingomonadaceae</taxon>
        <taxon>Sphingomonas</taxon>
    </lineage>
</organism>
<evidence type="ECO:0000313" key="1">
    <source>
        <dbReference type="EMBL" id="GAA3896354.1"/>
    </source>
</evidence>